<evidence type="ECO:0000313" key="11">
    <source>
        <dbReference type="Proteomes" id="UP000325302"/>
    </source>
</evidence>
<gene>
    <name evidence="9 10" type="primary">cas2</name>
    <name evidence="10" type="ORF">E1H14_08340</name>
</gene>
<dbReference type="GO" id="GO:0016787">
    <property type="term" value="F:hydrolase activity"/>
    <property type="evidence" value="ECO:0007669"/>
    <property type="project" value="UniProtKB-KW"/>
</dbReference>
<evidence type="ECO:0000256" key="3">
    <source>
        <dbReference type="ARBA" id="ARBA00022722"/>
    </source>
</evidence>
<dbReference type="Proteomes" id="UP000325302">
    <property type="component" value="Unassembled WGS sequence"/>
</dbReference>
<dbReference type="EMBL" id="SMRS01000005">
    <property type="protein sequence ID" value="KAA0874812.1"/>
    <property type="molecule type" value="Genomic_DNA"/>
</dbReference>
<dbReference type="GO" id="GO:0043571">
    <property type="term" value="P:maintenance of CRISPR repeat elements"/>
    <property type="evidence" value="ECO:0007669"/>
    <property type="project" value="UniProtKB-UniRule"/>
</dbReference>
<comment type="similarity">
    <text evidence="2 9">Belongs to the CRISPR-associated endoribonuclease Cas2 protein family.</text>
</comment>
<evidence type="ECO:0000256" key="1">
    <source>
        <dbReference type="ARBA" id="ARBA00001946"/>
    </source>
</evidence>
<keyword evidence="7 9" id="KW-0460">Magnesium</keyword>
<dbReference type="InterPro" id="IPR021127">
    <property type="entry name" value="CRISPR_associated_Cas2"/>
</dbReference>
<evidence type="ECO:0000256" key="6">
    <source>
        <dbReference type="ARBA" id="ARBA00022801"/>
    </source>
</evidence>
<comment type="function">
    <text evidence="9">CRISPR (clustered regularly interspaced short palindromic repeat), is an adaptive immune system that provides protection against mobile genetic elements (viruses, transposable elements and conjugative plasmids). CRISPR clusters contain sequences complementary to antecedent mobile elements and target invading nucleic acids. CRISPR clusters are transcribed and processed into CRISPR RNA (crRNA). Functions as a ssRNA-specific endoribonuclease. Involved in the integration of spacer DNA into the CRISPR cassette.</text>
</comment>
<dbReference type="Gene3D" id="3.30.70.240">
    <property type="match status" value="1"/>
</dbReference>
<dbReference type="PANTHER" id="PTHR34405:SF3">
    <property type="entry name" value="CRISPR-ASSOCIATED ENDORIBONUCLEASE CAS2 3"/>
    <property type="match status" value="1"/>
</dbReference>
<evidence type="ECO:0000313" key="10">
    <source>
        <dbReference type="EMBL" id="KAA0874812.1"/>
    </source>
</evidence>
<comment type="subunit">
    <text evidence="9">Homodimer, forms a heterotetramer with a Cas1 homodimer.</text>
</comment>
<keyword evidence="3 9" id="KW-0540">Nuclease</keyword>
<proteinExistence type="inferred from homology"/>
<keyword evidence="4 9" id="KW-0479">Metal-binding</keyword>
<comment type="cofactor">
    <cofactor evidence="1 9">
        <name>Mg(2+)</name>
        <dbReference type="ChEBI" id="CHEBI:18420"/>
    </cofactor>
</comment>
<dbReference type="RefSeq" id="WP_149390992.1">
    <property type="nucleotide sequence ID" value="NZ_SMRS01000005.1"/>
</dbReference>
<dbReference type="Pfam" id="PF09827">
    <property type="entry name" value="CRISPR_Cas2"/>
    <property type="match status" value="1"/>
</dbReference>
<organism evidence="10 11">
    <name type="scientific">Nitrincola tapanii</name>
    <dbReference type="NCBI Taxonomy" id="1708751"/>
    <lineage>
        <taxon>Bacteria</taxon>
        <taxon>Pseudomonadati</taxon>
        <taxon>Pseudomonadota</taxon>
        <taxon>Gammaproteobacteria</taxon>
        <taxon>Oceanospirillales</taxon>
        <taxon>Oceanospirillaceae</taxon>
        <taxon>Nitrincola</taxon>
    </lineage>
</organism>
<protein>
    <recommendedName>
        <fullName evidence="9">CRISPR-associated endoribonuclease Cas2</fullName>
        <ecNumber evidence="9">3.1.-.-</ecNumber>
    </recommendedName>
</protein>
<evidence type="ECO:0000256" key="5">
    <source>
        <dbReference type="ARBA" id="ARBA00022759"/>
    </source>
</evidence>
<accession>A0A5A9W2H8</accession>
<dbReference type="HAMAP" id="MF_01471">
    <property type="entry name" value="Cas2"/>
    <property type="match status" value="1"/>
</dbReference>
<evidence type="ECO:0000256" key="7">
    <source>
        <dbReference type="ARBA" id="ARBA00022842"/>
    </source>
</evidence>
<feature type="binding site" evidence="9">
    <location>
        <position position="12"/>
    </location>
    <ligand>
        <name>Mg(2+)</name>
        <dbReference type="ChEBI" id="CHEBI:18420"/>
        <note>catalytic</note>
    </ligand>
</feature>
<keyword evidence="11" id="KW-1185">Reference proteome</keyword>
<keyword evidence="8 9" id="KW-0051">Antiviral defense</keyword>
<sequence length="94" mass="10972">MTTARDYLFGYDIADDRRRRRALKILRSECFGYQDSVFELNLNKGHAEQLVERLLPYIDPETDKLFYVRLSVQEQAWQLGTGIMTPTGQLLVLC</sequence>
<evidence type="ECO:0000256" key="2">
    <source>
        <dbReference type="ARBA" id="ARBA00009959"/>
    </source>
</evidence>
<name>A0A5A9W2H8_9GAMM</name>
<keyword evidence="5 9" id="KW-0255">Endonuclease</keyword>
<reference evidence="10 11" key="1">
    <citation type="submission" date="2019-03" db="EMBL/GenBank/DDBJ databases">
        <title>Nitrincola sp. nov. isolated from an Indian soda lake.</title>
        <authorList>
            <person name="Joshi A."/>
            <person name="Thite S.V."/>
            <person name="Joseph N."/>
            <person name="Dhotre D."/>
            <person name="Moorthy M."/>
            <person name="Shouche Y.S."/>
        </authorList>
    </citation>
    <scope>NUCLEOTIDE SEQUENCE [LARGE SCALE GENOMIC DNA]</scope>
    <source>
        <strain evidence="10 11">MEB193</strain>
    </source>
</reference>
<keyword evidence="6 9" id="KW-0378">Hydrolase</keyword>
<comment type="caution">
    <text evidence="10">The sequence shown here is derived from an EMBL/GenBank/DDBJ whole genome shotgun (WGS) entry which is preliminary data.</text>
</comment>
<dbReference type="SUPFAM" id="SSF143430">
    <property type="entry name" value="TTP0101/SSO1404-like"/>
    <property type="match status" value="1"/>
</dbReference>
<dbReference type="EC" id="3.1.-.-" evidence="9"/>
<dbReference type="InterPro" id="IPR019199">
    <property type="entry name" value="Virulence_VapD/CRISPR_Cas2"/>
</dbReference>
<dbReference type="NCBIfam" id="TIGR01573">
    <property type="entry name" value="cas2"/>
    <property type="match status" value="1"/>
</dbReference>
<dbReference type="AlphaFoldDB" id="A0A5A9W2H8"/>
<dbReference type="GO" id="GO:0004521">
    <property type="term" value="F:RNA endonuclease activity"/>
    <property type="evidence" value="ECO:0007669"/>
    <property type="project" value="InterPro"/>
</dbReference>
<evidence type="ECO:0000256" key="8">
    <source>
        <dbReference type="ARBA" id="ARBA00023118"/>
    </source>
</evidence>
<dbReference type="OrthoDB" id="6172570at2"/>
<evidence type="ECO:0000256" key="4">
    <source>
        <dbReference type="ARBA" id="ARBA00022723"/>
    </source>
</evidence>
<dbReference type="PANTHER" id="PTHR34405">
    <property type="entry name" value="CRISPR-ASSOCIATED ENDORIBONUCLEASE CAS2"/>
    <property type="match status" value="1"/>
</dbReference>
<dbReference type="GO" id="GO:0046872">
    <property type="term" value="F:metal ion binding"/>
    <property type="evidence" value="ECO:0007669"/>
    <property type="project" value="UniProtKB-UniRule"/>
</dbReference>
<dbReference type="CDD" id="cd09725">
    <property type="entry name" value="Cas2_I_II_III"/>
    <property type="match status" value="1"/>
</dbReference>
<dbReference type="GO" id="GO:0051607">
    <property type="term" value="P:defense response to virus"/>
    <property type="evidence" value="ECO:0007669"/>
    <property type="project" value="UniProtKB-UniRule"/>
</dbReference>
<evidence type="ECO:0000256" key="9">
    <source>
        <dbReference type="HAMAP-Rule" id="MF_01471"/>
    </source>
</evidence>